<accession>A0AAW1GZG1</accession>
<proteinExistence type="predicted"/>
<evidence type="ECO:0000313" key="3">
    <source>
        <dbReference type="Proteomes" id="UP001443914"/>
    </source>
</evidence>
<feature type="signal peptide" evidence="1">
    <location>
        <begin position="1"/>
        <end position="17"/>
    </location>
</feature>
<keyword evidence="3" id="KW-1185">Reference proteome</keyword>
<organism evidence="2 3">
    <name type="scientific">Saponaria officinalis</name>
    <name type="common">Common soapwort</name>
    <name type="synonym">Lychnis saponaria</name>
    <dbReference type="NCBI Taxonomy" id="3572"/>
    <lineage>
        <taxon>Eukaryota</taxon>
        <taxon>Viridiplantae</taxon>
        <taxon>Streptophyta</taxon>
        <taxon>Embryophyta</taxon>
        <taxon>Tracheophyta</taxon>
        <taxon>Spermatophyta</taxon>
        <taxon>Magnoliopsida</taxon>
        <taxon>eudicotyledons</taxon>
        <taxon>Gunneridae</taxon>
        <taxon>Pentapetalae</taxon>
        <taxon>Caryophyllales</taxon>
        <taxon>Caryophyllaceae</taxon>
        <taxon>Caryophylleae</taxon>
        <taxon>Saponaria</taxon>
    </lineage>
</organism>
<reference evidence="2" key="1">
    <citation type="submission" date="2024-03" db="EMBL/GenBank/DDBJ databases">
        <title>WGS assembly of Saponaria officinalis var. Norfolk2.</title>
        <authorList>
            <person name="Jenkins J."/>
            <person name="Shu S."/>
            <person name="Grimwood J."/>
            <person name="Barry K."/>
            <person name="Goodstein D."/>
            <person name="Schmutz J."/>
            <person name="Leebens-Mack J."/>
            <person name="Osbourn A."/>
        </authorList>
    </citation>
    <scope>NUCLEOTIDE SEQUENCE [LARGE SCALE GENOMIC DNA]</scope>
    <source>
        <strain evidence="2">JIC</strain>
    </source>
</reference>
<comment type="caution">
    <text evidence="2">The sequence shown here is derived from an EMBL/GenBank/DDBJ whole genome shotgun (WGS) entry which is preliminary data.</text>
</comment>
<evidence type="ECO:0000313" key="2">
    <source>
        <dbReference type="EMBL" id="KAK9669180.1"/>
    </source>
</evidence>
<name>A0AAW1GZG1_SAPOF</name>
<dbReference type="EMBL" id="JBDFQZ010000013">
    <property type="protein sequence ID" value="KAK9669180.1"/>
    <property type="molecule type" value="Genomic_DNA"/>
</dbReference>
<dbReference type="Proteomes" id="UP001443914">
    <property type="component" value="Unassembled WGS sequence"/>
</dbReference>
<protein>
    <submittedName>
        <fullName evidence="2">Uncharacterized protein</fullName>
    </submittedName>
</protein>
<evidence type="ECO:0000256" key="1">
    <source>
        <dbReference type="SAM" id="SignalP"/>
    </source>
</evidence>
<gene>
    <name evidence="2" type="ORF">RND81_13G114100</name>
</gene>
<dbReference type="AlphaFoldDB" id="A0AAW1GZG1"/>
<feature type="chain" id="PRO_5043665441" evidence="1">
    <location>
        <begin position="18"/>
        <end position="68"/>
    </location>
</feature>
<sequence length="68" mass="7890">MDLLLLSGQLFLRITFSVICSSSYFRDGDNVLCSPPFVYLLTLKMVNFLLQKFELIHTMPIRKKMNMG</sequence>
<keyword evidence="1" id="KW-0732">Signal</keyword>